<dbReference type="Proteomes" id="UP001183817">
    <property type="component" value="Unassembled WGS sequence"/>
</dbReference>
<dbReference type="SUPFAM" id="SSF116734">
    <property type="entry name" value="DNA methylase specificity domain"/>
    <property type="match status" value="2"/>
</dbReference>
<sequence>MSPKPYPEYKDSGFDWLGALPTGWEARRLKFGFDLQKRPIASDMDIVTAFRDGEVTLRKNRRLGGYTEGDKQIGYQGIESGDLVIHAMDAFAGAIGVSDSRGKSTPVYNVCRPKPGVNARFFALALRHLALTGYIESLSKGIRERSTDFRWADAKNVIVPFPPQHEQYAIVDYLDRETAEIDAFIADQEELIALLAERRTTTITQAVTKGLDPNAPMKDSGVDWLGDVPEGWSVQRLSHVTSAVIDCLHSTPEKSDEGKFISIRTSCIRDGELFPEKGLTIDEPTFRERTAKGTPEAGDVFFTREAPAGEAALVDNLGHYALGQRMVLLKPSSELLDSRFLLWNIYMPHVRRYIDIEANGSTVKNLPIPDIKSIPIVVPRKDQQQRIIGYLNREISEIDEAIADARASIALSKERRAAVISAAVTGKIDVRSTSVQATNKVEAESVGVA</sequence>
<comment type="subunit">
    <text evidence="4">The methyltransferase is composed of M and S polypeptides.</text>
</comment>
<comment type="caution">
    <text evidence="6">The sequence shown here is derived from an EMBL/GenBank/DDBJ whole genome shotgun (WGS) entry which is preliminary data.</text>
</comment>
<keyword evidence="2" id="KW-0680">Restriction system</keyword>
<evidence type="ECO:0000256" key="3">
    <source>
        <dbReference type="ARBA" id="ARBA00023125"/>
    </source>
</evidence>
<accession>A0ABU2BMA6</accession>
<dbReference type="GO" id="GO:0009035">
    <property type="term" value="F:type I site-specific deoxyribonuclease activity"/>
    <property type="evidence" value="ECO:0007669"/>
    <property type="project" value="UniProtKB-EC"/>
</dbReference>
<dbReference type="RefSeq" id="WP_310290916.1">
    <property type="nucleotide sequence ID" value="NZ_BAAAWO010000001.1"/>
</dbReference>
<evidence type="ECO:0000256" key="4">
    <source>
        <dbReference type="ARBA" id="ARBA00038652"/>
    </source>
</evidence>
<dbReference type="Gene3D" id="1.10.287.1120">
    <property type="entry name" value="Bipartite methylase S protein"/>
    <property type="match status" value="1"/>
</dbReference>
<dbReference type="InterPro" id="IPR000055">
    <property type="entry name" value="Restrct_endonuc_typeI_TRD"/>
</dbReference>
<comment type="similarity">
    <text evidence="1">Belongs to the type-I restriction system S methylase family.</text>
</comment>
<dbReference type="EMBL" id="JAVDYI010000001">
    <property type="protein sequence ID" value="MDR7358843.1"/>
    <property type="molecule type" value="Genomic_DNA"/>
</dbReference>
<gene>
    <name evidence="6" type="ORF">J2S64_002534</name>
</gene>
<evidence type="ECO:0000256" key="1">
    <source>
        <dbReference type="ARBA" id="ARBA00010923"/>
    </source>
</evidence>
<keyword evidence="6" id="KW-0378">Hydrolase</keyword>
<keyword evidence="7" id="KW-1185">Reference proteome</keyword>
<proteinExistence type="inferred from homology"/>
<evidence type="ECO:0000313" key="6">
    <source>
        <dbReference type="EMBL" id="MDR7358843.1"/>
    </source>
</evidence>
<evidence type="ECO:0000256" key="2">
    <source>
        <dbReference type="ARBA" id="ARBA00022747"/>
    </source>
</evidence>
<dbReference type="EC" id="3.1.21.3" evidence="6"/>
<name>A0ABU2BMA6_9MICC</name>
<dbReference type="Gene3D" id="3.90.220.20">
    <property type="entry name" value="DNA methylase specificity domains"/>
    <property type="match status" value="2"/>
</dbReference>
<keyword evidence="3" id="KW-0238">DNA-binding</keyword>
<evidence type="ECO:0000313" key="7">
    <source>
        <dbReference type="Proteomes" id="UP001183817"/>
    </source>
</evidence>
<dbReference type="Pfam" id="PF01420">
    <property type="entry name" value="Methylase_S"/>
    <property type="match status" value="1"/>
</dbReference>
<dbReference type="PANTHER" id="PTHR43140:SF1">
    <property type="entry name" value="TYPE I RESTRICTION ENZYME ECOKI SPECIFICITY SUBUNIT"/>
    <property type="match status" value="1"/>
</dbReference>
<dbReference type="PANTHER" id="PTHR43140">
    <property type="entry name" value="TYPE-1 RESTRICTION ENZYME ECOKI SPECIFICITY PROTEIN"/>
    <property type="match status" value="1"/>
</dbReference>
<dbReference type="InterPro" id="IPR051212">
    <property type="entry name" value="Type-I_RE_S_subunit"/>
</dbReference>
<reference evidence="6 7" key="1">
    <citation type="submission" date="2023-07" db="EMBL/GenBank/DDBJ databases">
        <title>Sequencing the genomes of 1000 actinobacteria strains.</title>
        <authorList>
            <person name="Klenk H.-P."/>
        </authorList>
    </citation>
    <scope>NUCLEOTIDE SEQUENCE [LARGE SCALE GENOMIC DNA]</scope>
    <source>
        <strain evidence="6 7">DSM 20167</strain>
    </source>
</reference>
<protein>
    <submittedName>
        <fullName evidence="6">Type I restriction enzyme S subunit</fullName>
        <ecNumber evidence="6">3.1.21.3</ecNumber>
    </submittedName>
</protein>
<organism evidence="6 7">
    <name type="scientific">Paeniglutamicibacter sulfureus</name>
    <dbReference type="NCBI Taxonomy" id="43666"/>
    <lineage>
        <taxon>Bacteria</taxon>
        <taxon>Bacillati</taxon>
        <taxon>Actinomycetota</taxon>
        <taxon>Actinomycetes</taxon>
        <taxon>Micrococcales</taxon>
        <taxon>Micrococcaceae</taxon>
        <taxon>Paeniglutamicibacter</taxon>
    </lineage>
</organism>
<evidence type="ECO:0000259" key="5">
    <source>
        <dbReference type="Pfam" id="PF01420"/>
    </source>
</evidence>
<dbReference type="InterPro" id="IPR044946">
    <property type="entry name" value="Restrct_endonuc_typeI_TRD_sf"/>
</dbReference>
<feature type="domain" description="Type I restriction modification DNA specificity" evidence="5">
    <location>
        <begin position="252"/>
        <end position="396"/>
    </location>
</feature>